<organism evidence="1 2">
    <name type="scientific">Mythimna loreyi</name>
    <dbReference type="NCBI Taxonomy" id="667449"/>
    <lineage>
        <taxon>Eukaryota</taxon>
        <taxon>Metazoa</taxon>
        <taxon>Ecdysozoa</taxon>
        <taxon>Arthropoda</taxon>
        <taxon>Hexapoda</taxon>
        <taxon>Insecta</taxon>
        <taxon>Pterygota</taxon>
        <taxon>Neoptera</taxon>
        <taxon>Endopterygota</taxon>
        <taxon>Lepidoptera</taxon>
        <taxon>Glossata</taxon>
        <taxon>Ditrysia</taxon>
        <taxon>Noctuoidea</taxon>
        <taxon>Noctuidae</taxon>
        <taxon>Noctuinae</taxon>
        <taxon>Hadenini</taxon>
        <taxon>Mythimna</taxon>
    </lineage>
</organism>
<name>A0ACC2R964_9NEOP</name>
<sequence>MSRDYVRKKCAKCNVFAAEDKSLNFHRFPLPGKHGMSRTWAWAKYCYPDEDWSSEASLQNLHFQHKMLCSKHFDRSCYTTGSKKRLNIFAIPSDTKDYLTKYDMSVNKSQLRMKNNTELIKRSNNLKQEAEMDTKETSIEATSVTDADTTLDTRPRVTAEQSSILCNFFEENPEIVRGYKRSPKCLDKIQNKWKNITPRLNAVGPSRDHRSWAKYLCDMKAKLKRKSIKWRQSCDGKDPVMCNIDDFSEIRLRMLQVLRADVSNSQDSQDSHTSDLETTLDNNCHDNNNEGETFEMDTLPEEIADVKPKLELLQENSLHDSSYTASQVETPSDLQPSLAPFEDEFDHFGKNVAEQLRNLPLLVALETQEMLLTVLKKQRLKVLNTSDPLTNK</sequence>
<evidence type="ECO:0000313" key="2">
    <source>
        <dbReference type="Proteomes" id="UP001231649"/>
    </source>
</evidence>
<dbReference type="EMBL" id="CM056778">
    <property type="protein sequence ID" value="KAJ8736604.1"/>
    <property type="molecule type" value="Genomic_DNA"/>
</dbReference>
<accession>A0ACC2R964</accession>
<comment type="caution">
    <text evidence="1">The sequence shown here is derived from an EMBL/GenBank/DDBJ whole genome shotgun (WGS) entry which is preliminary data.</text>
</comment>
<dbReference type="Proteomes" id="UP001231649">
    <property type="component" value="Chromosome 2"/>
</dbReference>
<protein>
    <submittedName>
        <fullName evidence="1">Uncharacterized protein</fullName>
    </submittedName>
</protein>
<reference evidence="1" key="1">
    <citation type="submission" date="2023-03" db="EMBL/GenBank/DDBJ databases">
        <title>Chromosome-level genomes of two armyworms, Mythimna separata and Mythimna loreyi, provide insights into the biosynthesis and reception of sex pheromones.</title>
        <authorList>
            <person name="Zhao H."/>
        </authorList>
    </citation>
    <scope>NUCLEOTIDE SEQUENCE</scope>
    <source>
        <strain evidence="1">BeijingLab</strain>
    </source>
</reference>
<gene>
    <name evidence="1" type="ORF">PYW08_007260</name>
</gene>
<evidence type="ECO:0000313" key="1">
    <source>
        <dbReference type="EMBL" id="KAJ8736604.1"/>
    </source>
</evidence>
<keyword evidence="2" id="KW-1185">Reference proteome</keyword>
<proteinExistence type="predicted"/>